<accession>A0AAE0V6C1</accession>
<keyword evidence="1" id="KW-0472">Membrane</keyword>
<dbReference type="EMBL" id="JAUCMX010000008">
    <property type="protein sequence ID" value="KAK3537356.1"/>
    <property type="molecule type" value="Genomic_DNA"/>
</dbReference>
<sequence>MKNLRVSGSSFTSGVRSVLRRVVTKLKESALFSWLRDATMMLKQSIMGNKSWTVALVQIGLWLLLLWLLSNLHMGLPCFLIVLVFWLYNIYGGGGGGGGGGGPALTTSITVRHEECGH</sequence>
<reference evidence="2" key="1">
    <citation type="submission" date="2023-06" db="EMBL/GenBank/DDBJ databases">
        <title>Male Hemibagrus guttatus genome.</title>
        <authorList>
            <person name="Bian C."/>
        </authorList>
    </citation>
    <scope>NUCLEOTIDE SEQUENCE</scope>
    <source>
        <strain evidence="2">Male_cb2023</strain>
        <tissue evidence="2">Muscle</tissue>
    </source>
</reference>
<feature type="transmembrane region" description="Helical" evidence="1">
    <location>
        <begin position="51"/>
        <end position="68"/>
    </location>
</feature>
<organism evidence="2 3">
    <name type="scientific">Hemibagrus guttatus</name>
    <dbReference type="NCBI Taxonomy" id="175788"/>
    <lineage>
        <taxon>Eukaryota</taxon>
        <taxon>Metazoa</taxon>
        <taxon>Chordata</taxon>
        <taxon>Craniata</taxon>
        <taxon>Vertebrata</taxon>
        <taxon>Euteleostomi</taxon>
        <taxon>Actinopterygii</taxon>
        <taxon>Neopterygii</taxon>
        <taxon>Teleostei</taxon>
        <taxon>Ostariophysi</taxon>
        <taxon>Siluriformes</taxon>
        <taxon>Bagridae</taxon>
        <taxon>Hemibagrus</taxon>
    </lineage>
</organism>
<evidence type="ECO:0000313" key="3">
    <source>
        <dbReference type="Proteomes" id="UP001274896"/>
    </source>
</evidence>
<keyword evidence="1" id="KW-0812">Transmembrane</keyword>
<keyword evidence="3" id="KW-1185">Reference proteome</keyword>
<feature type="transmembrane region" description="Helical" evidence="1">
    <location>
        <begin position="74"/>
        <end position="91"/>
    </location>
</feature>
<comment type="caution">
    <text evidence="2">The sequence shown here is derived from an EMBL/GenBank/DDBJ whole genome shotgun (WGS) entry which is preliminary data.</text>
</comment>
<name>A0AAE0V6C1_9TELE</name>
<evidence type="ECO:0000313" key="2">
    <source>
        <dbReference type="EMBL" id="KAK3537356.1"/>
    </source>
</evidence>
<dbReference type="AlphaFoldDB" id="A0AAE0V6C1"/>
<dbReference type="Proteomes" id="UP001274896">
    <property type="component" value="Unassembled WGS sequence"/>
</dbReference>
<proteinExistence type="predicted"/>
<protein>
    <submittedName>
        <fullName evidence="2">Uncharacterized protein</fullName>
    </submittedName>
</protein>
<gene>
    <name evidence="2" type="ORF">QTP70_008785</name>
</gene>
<keyword evidence="1" id="KW-1133">Transmembrane helix</keyword>
<evidence type="ECO:0000256" key="1">
    <source>
        <dbReference type="SAM" id="Phobius"/>
    </source>
</evidence>